<dbReference type="RefSeq" id="WP_071390356.1">
    <property type="nucleotide sequence ID" value="NZ_MLQS01000019.1"/>
</dbReference>
<dbReference type="OrthoDB" id="3806873at2"/>
<gene>
    <name evidence="2" type="ORF">BKP45_13685</name>
</gene>
<accession>A0A1S2M475</accession>
<dbReference type="SUPFAM" id="SSF56112">
    <property type="entry name" value="Protein kinase-like (PK-like)"/>
    <property type="match status" value="1"/>
</dbReference>
<protein>
    <submittedName>
        <fullName evidence="2">Macrolide 2'-phosphotransferase</fullName>
    </submittedName>
</protein>
<proteinExistence type="predicted"/>
<keyword evidence="3" id="KW-1185">Reference proteome</keyword>
<dbReference type="PANTHER" id="PTHR21310:SF15">
    <property type="entry name" value="AMINOGLYCOSIDE PHOSPHOTRANSFERASE DOMAIN-CONTAINING PROTEIN"/>
    <property type="match status" value="1"/>
</dbReference>
<dbReference type="AlphaFoldDB" id="A0A1S2M475"/>
<dbReference type="InterPro" id="IPR051678">
    <property type="entry name" value="AGP_Transferase"/>
</dbReference>
<name>A0A1S2M475_9BACI</name>
<evidence type="ECO:0000313" key="3">
    <source>
        <dbReference type="Proteomes" id="UP000180057"/>
    </source>
</evidence>
<dbReference type="EMBL" id="MLQS01000019">
    <property type="protein sequence ID" value="OIJ19310.1"/>
    <property type="molecule type" value="Genomic_DNA"/>
</dbReference>
<dbReference type="CDD" id="cd05152">
    <property type="entry name" value="MPH2"/>
    <property type="match status" value="1"/>
</dbReference>
<dbReference type="GO" id="GO:0016740">
    <property type="term" value="F:transferase activity"/>
    <property type="evidence" value="ECO:0007669"/>
    <property type="project" value="UniProtKB-KW"/>
</dbReference>
<dbReference type="STRING" id="472963.BKP45_13685"/>
<evidence type="ECO:0000259" key="1">
    <source>
        <dbReference type="Pfam" id="PF01636"/>
    </source>
</evidence>
<dbReference type="Gene3D" id="3.30.200.20">
    <property type="entry name" value="Phosphorylase Kinase, domain 1"/>
    <property type="match status" value="1"/>
</dbReference>
<sequence>MNKKVIEIKEIAKRKGIIIAGDSMKINESGLDFQVVHAVDHEGVPWILRLPRRENSMAKAGVEKKVLDIVSRHVSFEVPVWSVYTDEFIAYKQLSGIPAGTIDPTIKNYIWEIDINNVPQSYLNSLGKVLAELHQVPKEMLKIPGLKVQTMTEAKASMKKRMSVVKEKYGVGEELWNRWQAWVDNDKMWPMHTGLIHGDVHAGHTLINDQAEVTGLIDWTEVAVTDVSKDFVGINMTFGEQVLEQVIASYEAAGGVTWPLMKEHIIELQATYAIDITEFAEASGSKEYVQMAKESLGVEK</sequence>
<dbReference type="Gene3D" id="3.90.1200.10">
    <property type="match status" value="1"/>
</dbReference>
<dbReference type="PANTHER" id="PTHR21310">
    <property type="entry name" value="AMINOGLYCOSIDE PHOSPHOTRANSFERASE-RELATED-RELATED"/>
    <property type="match status" value="1"/>
</dbReference>
<comment type="caution">
    <text evidence="2">The sequence shown here is derived from an EMBL/GenBank/DDBJ whole genome shotgun (WGS) entry which is preliminary data.</text>
</comment>
<keyword evidence="2" id="KW-0808">Transferase</keyword>
<reference evidence="2 3" key="1">
    <citation type="submission" date="2016-10" db="EMBL/GenBank/DDBJ databases">
        <title>Draft genome sequences of four alkaliphilic bacteria belonging to the Anaerobacillus genus.</title>
        <authorList>
            <person name="Bassil N.M."/>
            <person name="Lloyd J.R."/>
        </authorList>
    </citation>
    <scope>NUCLEOTIDE SEQUENCE [LARGE SCALE GENOMIC DNA]</scope>
    <source>
        <strain evidence="2 3">DSM 22531</strain>
    </source>
</reference>
<feature type="domain" description="Aminoglycoside phosphotransferase" evidence="1">
    <location>
        <begin position="25"/>
        <end position="263"/>
    </location>
</feature>
<dbReference type="Pfam" id="PF01636">
    <property type="entry name" value="APH"/>
    <property type="match status" value="1"/>
</dbReference>
<organism evidence="2 3">
    <name type="scientific">Anaerobacillus alkalidiazotrophicus</name>
    <dbReference type="NCBI Taxonomy" id="472963"/>
    <lineage>
        <taxon>Bacteria</taxon>
        <taxon>Bacillati</taxon>
        <taxon>Bacillota</taxon>
        <taxon>Bacilli</taxon>
        <taxon>Bacillales</taxon>
        <taxon>Bacillaceae</taxon>
        <taxon>Anaerobacillus</taxon>
    </lineage>
</organism>
<dbReference type="InterPro" id="IPR002575">
    <property type="entry name" value="Aminoglycoside_PTrfase"/>
</dbReference>
<evidence type="ECO:0000313" key="2">
    <source>
        <dbReference type="EMBL" id="OIJ19310.1"/>
    </source>
</evidence>
<dbReference type="InterPro" id="IPR011009">
    <property type="entry name" value="Kinase-like_dom_sf"/>
</dbReference>
<dbReference type="Proteomes" id="UP000180057">
    <property type="component" value="Unassembled WGS sequence"/>
</dbReference>